<name>A0ABN1RAQ8_9ACTN</name>
<sequence>MGWLHRVVNGGGLIDREYAIGRGRIDLLIRWPLPDRTEQWEAIELKVHRPGRPDPLTRGLVQLDRHLDRLGLAQGTLVVFDQHSELPTFTETTSPSGRTITLLRI</sequence>
<reference evidence="1 2" key="1">
    <citation type="journal article" date="2019" name="Int. J. Syst. Evol. Microbiol.">
        <title>The Global Catalogue of Microorganisms (GCM) 10K type strain sequencing project: providing services to taxonomists for standard genome sequencing and annotation.</title>
        <authorList>
            <consortium name="The Broad Institute Genomics Platform"/>
            <consortium name="The Broad Institute Genome Sequencing Center for Infectious Disease"/>
            <person name="Wu L."/>
            <person name="Ma J."/>
        </authorList>
    </citation>
    <scope>NUCLEOTIDE SEQUENCE [LARGE SCALE GENOMIC DNA]</scope>
    <source>
        <strain evidence="1 2">JCM 10696</strain>
    </source>
</reference>
<comment type="caution">
    <text evidence="1">The sequence shown here is derived from an EMBL/GenBank/DDBJ whole genome shotgun (WGS) entry which is preliminary data.</text>
</comment>
<proteinExistence type="predicted"/>
<dbReference type="EMBL" id="BAAAHH010000014">
    <property type="protein sequence ID" value="GAA0954156.1"/>
    <property type="molecule type" value="Genomic_DNA"/>
</dbReference>
<organism evidence="1 2">
    <name type="scientific">Actinocorallia libanotica</name>
    <dbReference type="NCBI Taxonomy" id="46162"/>
    <lineage>
        <taxon>Bacteria</taxon>
        <taxon>Bacillati</taxon>
        <taxon>Actinomycetota</taxon>
        <taxon>Actinomycetes</taxon>
        <taxon>Streptosporangiales</taxon>
        <taxon>Thermomonosporaceae</taxon>
        <taxon>Actinocorallia</taxon>
    </lineage>
</organism>
<evidence type="ECO:0000313" key="1">
    <source>
        <dbReference type="EMBL" id="GAA0954156.1"/>
    </source>
</evidence>
<accession>A0ABN1RAQ8</accession>
<dbReference type="Proteomes" id="UP001500665">
    <property type="component" value="Unassembled WGS sequence"/>
</dbReference>
<evidence type="ECO:0000313" key="2">
    <source>
        <dbReference type="Proteomes" id="UP001500665"/>
    </source>
</evidence>
<protein>
    <submittedName>
        <fullName evidence="1">Uncharacterized protein</fullName>
    </submittedName>
</protein>
<keyword evidence="2" id="KW-1185">Reference proteome</keyword>
<gene>
    <name evidence="1" type="ORF">GCM10009550_37050</name>
</gene>